<dbReference type="InterPro" id="IPR029149">
    <property type="entry name" value="Creatin/AminoP/Spt16_N"/>
</dbReference>
<dbReference type="Pfam" id="PF16189">
    <property type="entry name" value="Creatinase_N_2"/>
    <property type="match status" value="1"/>
</dbReference>
<evidence type="ECO:0000313" key="9">
    <source>
        <dbReference type="EMBL" id="PPQ88546.1"/>
    </source>
</evidence>
<keyword evidence="5" id="KW-0464">Manganese</keyword>
<evidence type="ECO:0008006" key="11">
    <source>
        <dbReference type="Google" id="ProtNLM"/>
    </source>
</evidence>
<comment type="similarity">
    <text evidence="2">Belongs to the peptidase M24B family.</text>
</comment>
<dbReference type="CDD" id="cd01085">
    <property type="entry name" value="APP"/>
    <property type="match status" value="1"/>
</dbReference>
<evidence type="ECO:0000256" key="1">
    <source>
        <dbReference type="ARBA" id="ARBA00001936"/>
    </source>
</evidence>
<dbReference type="FunFam" id="3.40.350.10:FF:000003">
    <property type="entry name" value="Xaa-pro aminopeptidase P"/>
    <property type="match status" value="1"/>
</dbReference>
<dbReference type="InterPro" id="IPR050422">
    <property type="entry name" value="X-Pro_aminopeptidase_P"/>
</dbReference>
<evidence type="ECO:0000259" key="6">
    <source>
        <dbReference type="Pfam" id="PF00557"/>
    </source>
</evidence>
<gene>
    <name evidence="9" type="ORF">CVT25_009926</name>
</gene>
<comment type="cofactor">
    <cofactor evidence="1">
        <name>Mn(2+)</name>
        <dbReference type="ChEBI" id="CHEBI:29035"/>
    </cofactor>
</comment>
<dbReference type="EMBL" id="NHYD01002059">
    <property type="protein sequence ID" value="PPQ88546.1"/>
    <property type="molecule type" value="Genomic_DNA"/>
</dbReference>
<dbReference type="PANTHER" id="PTHR43763:SF6">
    <property type="entry name" value="XAA-PRO AMINOPEPTIDASE 1"/>
    <property type="match status" value="1"/>
</dbReference>
<dbReference type="OrthoDB" id="9995434at2759"/>
<dbReference type="Gene3D" id="3.90.230.10">
    <property type="entry name" value="Creatinase/methionine aminopeptidase superfamily"/>
    <property type="match status" value="1"/>
</dbReference>
<reference evidence="9 10" key="1">
    <citation type="journal article" date="2018" name="Evol. Lett.">
        <title>Horizontal gene cluster transfer increased hallucinogenic mushroom diversity.</title>
        <authorList>
            <person name="Reynolds H.T."/>
            <person name="Vijayakumar V."/>
            <person name="Gluck-Thaler E."/>
            <person name="Korotkin H.B."/>
            <person name="Matheny P.B."/>
            <person name="Slot J.C."/>
        </authorList>
    </citation>
    <scope>NUCLEOTIDE SEQUENCE [LARGE SCALE GENOMIC DNA]</scope>
    <source>
        <strain evidence="9 10">2631</strain>
    </source>
</reference>
<dbReference type="FunCoup" id="A0A409XCS4">
    <property type="interactions" value="390"/>
</dbReference>
<dbReference type="Pfam" id="PF00557">
    <property type="entry name" value="Peptidase_M24"/>
    <property type="match status" value="1"/>
</dbReference>
<keyword evidence="10" id="KW-1185">Reference proteome</keyword>
<dbReference type="InParanoid" id="A0A409XCS4"/>
<dbReference type="STRING" id="93625.A0A409XCS4"/>
<accession>A0A409XCS4</accession>
<evidence type="ECO:0000259" key="7">
    <source>
        <dbReference type="Pfam" id="PF01321"/>
    </source>
</evidence>
<dbReference type="SUPFAM" id="SSF53092">
    <property type="entry name" value="Creatinase/prolidase N-terminal domain"/>
    <property type="match status" value="1"/>
</dbReference>
<protein>
    <recommendedName>
        <fullName evidence="11">Xaa-Pro aminopeptidase P</fullName>
    </recommendedName>
</protein>
<evidence type="ECO:0000256" key="3">
    <source>
        <dbReference type="ARBA" id="ARBA00022723"/>
    </source>
</evidence>
<dbReference type="InterPro" id="IPR032416">
    <property type="entry name" value="Peptidase_M24_C"/>
</dbReference>
<dbReference type="InterPro" id="IPR000994">
    <property type="entry name" value="Pept_M24"/>
</dbReference>
<dbReference type="GO" id="GO:0046872">
    <property type="term" value="F:metal ion binding"/>
    <property type="evidence" value="ECO:0007669"/>
    <property type="project" value="UniProtKB-KW"/>
</dbReference>
<evidence type="ECO:0000256" key="5">
    <source>
        <dbReference type="ARBA" id="ARBA00023211"/>
    </source>
</evidence>
<evidence type="ECO:0000256" key="4">
    <source>
        <dbReference type="ARBA" id="ARBA00022801"/>
    </source>
</evidence>
<dbReference type="Pfam" id="PF16188">
    <property type="entry name" value="Peptidase_M24_C"/>
    <property type="match status" value="1"/>
</dbReference>
<feature type="domain" description="Peptidase M24" evidence="6">
    <location>
        <begin position="323"/>
        <end position="540"/>
    </location>
</feature>
<dbReference type="AlphaFoldDB" id="A0A409XCS4"/>
<comment type="caution">
    <text evidence="9">The sequence shown here is derived from an EMBL/GenBank/DDBJ whole genome shotgun (WGS) entry which is preliminary data.</text>
</comment>
<dbReference type="InterPro" id="IPR036005">
    <property type="entry name" value="Creatinase/aminopeptidase-like"/>
</dbReference>
<dbReference type="InterPro" id="IPR033740">
    <property type="entry name" value="Pept_M24B"/>
</dbReference>
<feature type="domain" description="Peptidase M24 C-terminal" evidence="8">
    <location>
        <begin position="551"/>
        <end position="611"/>
    </location>
</feature>
<sequence>MGAAGQHTVNTSDRLAKLRALMQKKEVDVQAFVVPSEDQHSSEYLAHCDERRAFISGFNGSAGCAIVTLDKAYLFTDGRYFLQAGKQLDQNWTLMKQGLPDVPTWQEFLHKNLDRKTKIGIDSTLISAFDAESLSKQLAPKESSLVSLPYNLVDAIWEDRPARPTNKVFHLDEKYSGQSHLDKVAKIREELVKKKAKAIVVTMLDEVAWLFNLRGSDIDFNPVFFSYAVVTTDKVTLFIEGKQLDDTARGYLEHHVEIKPYDSFFDHLKGLAGTLDLKDDTKILLGDKASLAVAEALGQGTYTIVRSPVTDLKAIKNATELEGFRQSHIRDGTALARYFAWLEEQLNNGAEVSESQGSDQLEKYRSELDLFKGLSFTTISSTGPNGAIIHYSPDPNDCDIIKKEQIYLCDSGGQYLDGTTDVTRTWHFGTPTDEEKRAFTRVLQGHIAIDTAIFPVGTTGYIIDAFARRALWQDGLDFRHGTGHGVGHFLNVHEGPHGIGTRITHNSAPLKPGMTVSNEPGYYADGRFGIRIENVVLVREAKTPNNFGDKGYLGFENVTMCPIQVKLINTDLLSPQEKLWVNNYHKEVFSKVSPLLQNDPRALEWLTRECKNAI</sequence>
<keyword evidence="3" id="KW-0479">Metal-binding</keyword>
<organism evidence="9 10">
    <name type="scientific">Psilocybe cyanescens</name>
    <dbReference type="NCBI Taxonomy" id="93625"/>
    <lineage>
        <taxon>Eukaryota</taxon>
        <taxon>Fungi</taxon>
        <taxon>Dikarya</taxon>
        <taxon>Basidiomycota</taxon>
        <taxon>Agaricomycotina</taxon>
        <taxon>Agaricomycetes</taxon>
        <taxon>Agaricomycetidae</taxon>
        <taxon>Agaricales</taxon>
        <taxon>Agaricineae</taxon>
        <taxon>Strophariaceae</taxon>
        <taxon>Psilocybe</taxon>
    </lineage>
</organism>
<name>A0A409XCS4_PSICY</name>
<proteinExistence type="inferred from homology"/>
<dbReference type="GO" id="GO:0070006">
    <property type="term" value="F:metalloaminopeptidase activity"/>
    <property type="evidence" value="ECO:0007669"/>
    <property type="project" value="InterPro"/>
</dbReference>
<evidence type="ECO:0000256" key="2">
    <source>
        <dbReference type="ARBA" id="ARBA00008766"/>
    </source>
</evidence>
<dbReference type="Pfam" id="PF01321">
    <property type="entry name" value="Creatinase_N"/>
    <property type="match status" value="1"/>
</dbReference>
<dbReference type="FunFam" id="3.90.230.10:FF:000007">
    <property type="entry name" value="Xaa-Pro aminopeptidase P"/>
    <property type="match status" value="1"/>
</dbReference>
<keyword evidence="4" id="KW-0378">Hydrolase</keyword>
<dbReference type="Gene3D" id="3.40.350.10">
    <property type="entry name" value="Creatinase/prolidase N-terminal domain"/>
    <property type="match status" value="2"/>
</dbReference>
<dbReference type="SUPFAM" id="SSF55920">
    <property type="entry name" value="Creatinase/aminopeptidase"/>
    <property type="match status" value="1"/>
</dbReference>
<dbReference type="InterPro" id="IPR000587">
    <property type="entry name" value="Creatinase_N"/>
</dbReference>
<evidence type="ECO:0000313" key="10">
    <source>
        <dbReference type="Proteomes" id="UP000283269"/>
    </source>
</evidence>
<dbReference type="GO" id="GO:0005737">
    <property type="term" value="C:cytoplasm"/>
    <property type="evidence" value="ECO:0007669"/>
    <property type="project" value="UniProtKB-ARBA"/>
</dbReference>
<dbReference type="PANTHER" id="PTHR43763">
    <property type="entry name" value="XAA-PRO AMINOPEPTIDASE 1"/>
    <property type="match status" value="1"/>
</dbReference>
<dbReference type="Proteomes" id="UP000283269">
    <property type="component" value="Unassembled WGS sequence"/>
</dbReference>
<feature type="domain" description="Creatinase N-terminal" evidence="7">
    <location>
        <begin position="14"/>
        <end position="148"/>
    </location>
</feature>
<evidence type="ECO:0000259" key="8">
    <source>
        <dbReference type="Pfam" id="PF16188"/>
    </source>
</evidence>